<feature type="compositionally biased region" description="Basic and acidic residues" evidence="10">
    <location>
        <begin position="115"/>
        <end position="130"/>
    </location>
</feature>
<proteinExistence type="inferred from homology"/>
<keyword evidence="9" id="KW-0472">Membrane</keyword>
<feature type="region of interest" description="Disordered" evidence="10">
    <location>
        <begin position="107"/>
        <end position="130"/>
    </location>
</feature>
<evidence type="ECO:0000256" key="8">
    <source>
        <dbReference type="ARBA" id="ARBA00023128"/>
    </source>
</evidence>
<dbReference type="EMBL" id="NWSH01000091">
    <property type="protein sequence ID" value="PCG79686.1"/>
    <property type="molecule type" value="Genomic_DNA"/>
</dbReference>
<dbReference type="GO" id="GO:0015986">
    <property type="term" value="P:proton motive force-driven ATP synthesis"/>
    <property type="evidence" value="ECO:0007669"/>
    <property type="project" value="InterPro"/>
</dbReference>
<evidence type="ECO:0000256" key="6">
    <source>
        <dbReference type="ARBA" id="ARBA00022792"/>
    </source>
</evidence>
<accession>A0A2A4K6N8</accession>
<dbReference type="PANTHER" id="PTHR12700">
    <property type="entry name" value="ATP SYNTHASE SUBUNIT D, MITOCHONDRIAL"/>
    <property type="match status" value="1"/>
</dbReference>
<dbReference type="AlphaFoldDB" id="A0A2A4K6N8"/>
<protein>
    <submittedName>
        <fullName evidence="11">Uncharacterized protein</fullName>
    </submittedName>
</protein>
<comment type="caution">
    <text evidence="11">The sequence shown here is derived from an EMBL/GenBank/DDBJ whole genome shotgun (WGS) entry which is preliminary data.</text>
</comment>
<dbReference type="GO" id="GO:0005743">
    <property type="term" value="C:mitochondrial inner membrane"/>
    <property type="evidence" value="ECO:0007669"/>
    <property type="project" value="UniProtKB-SubCell"/>
</dbReference>
<reference evidence="11" key="1">
    <citation type="submission" date="2017-09" db="EMBL/GenBank/DDBJ databases">
        <title>Contemporary evolution of a Lepidopteran species, Heliothis virescens, in response to modern agricultural practices.</title>
        <authorList>
            <person name="Fritz M.L."/>
            <person name="Deyonke A.M."/>
            <person name="Papanicolaou A."/>
            <person name="Micinski S."/>
            <person name="Westbrook J."/>
            <person name="Gould F."/>
        </authorList>
    </citation>
    <scope>NUCLEOTIDE SEQUENCE [LARGE SCALE GENOMIC DNA]</scope>
    <source>
        <strain evidence="11">HvINT-</strain>
        <tissue evidence="11">Whole body</tissue>
    </source>
</reference>
<evidence type="ECO:0000256" key="7">
    <source>
        <dbReference type="ARBA" id="ARBA00023065"/>
    </source>
</evidence>
<evidence type="ECO:0000256" key="2">
    <source>
        <dbReference type="ARBA" id="ARBA00006842"/>
    </source>
</evidence>
<comment type="similarity">
    <text evidence="2">Belongs to the ATPase d subunit family.</text>
</comment>
<comment type="subcellular location">
    <subcellularLocation>
        <location evidence="1">Mitochondrion inner membrane</location>
    </subcellularLocation>
</comment>
<dbReference type="PIRSF" id="PIRSF005514">
    <property type="entry name" value="ATPase_F0_D_mt"/>
    <property type="match status" value="1"/>
</dbReference>
<evidence type="ECO:0000256" key="1">
    <source>
        <dbReference type="ARBA" id="ARBA00004273"/>
    </source>
</evidence>
<dbReference type="SUPFAM" id="SSF161065">
    <property type="entry name" value="ATP synthase D chain-like"/>
    <property type="match status" value="1"/>
</dbReference>
<keyword evidence="6" id="KW-0999">Mitochondrion inner membrane</keyword>
<evidence type="ECO:0000256" key="9">
    <source>
        <dbReference type="ARBA" id="ARBA00023136"/>
    </source>
</evidence>
<evidence type="ECO:0000313" key="11">
    <source>
        <dbReference type="EMBL" id="PCG79686.1"/>
    </source>
</evidence>
<evidence type="ECO:0000256" key="5">
    <source>
        <dbReference type="ARBA" id="ARBA00022781"/>
    </source>
</evidence>
<keyword evidence="8" id="KW-0496">Mitochondrion</keyword>
<evidence type="ECO:0000256" key="4">
    <source>
        <dbReference type="ARBA" id="ARBA00022547"/>
    </source>
</evidence>
<sequence length="130" mass="15145">MLSNPAEPPKIDWEFYKKSVPVAGLVEKFQSSYESLKVPYPEDKLSAAVDKQWSDLQPQIKKFSEGMKKQIEKDQKEIARINALPKFEDMTMEMVRERFPEVALDPVNKPTFWPHTDDEQLGYKDPTQKV</sequence>
<organism evidence="11">
    <name type="scientific">Heliothis virescens</name>
    <name type="common">Tobacco budworm moth</name>
    <dbReference type="NCBI Taxonomy" id="7102"/>
    <lineage>
        <taxon>Eukaryota</taxon>
        <taxon>Metazoa</taxon>
        <taxon>Ecdysozoa</taxon>
        <taxon>Arthropoda</taxon>
        <taxon>Hexapoda</taxon>
        <taxon>Insecta</taxon>
        <taxon>Pterygota</taxon>
        <taxon>Neoptera</taxon>
        <taxon>Endopterygota</taxon>
        <taxon>Lepidoptera</taxon>
        <taxon>Glossata</taxon>
        <taxon>Ditrysia</taxon>
        <taxon>Noctuoidea</taxon>
        <taxon>Noctuidae</taxon>
        <taxon>Heliothinae</taxon>
        <taxon>Heliothis</taxon>
    </lineage>
</organism>
<keyword evidence="4" id="KW-0138">CF(0)</keyword>
<evidence type="ECO:0000256" key="3">
    <source>
        <dbReference type="ARBA" id="ARBA00022448"/>
    </source>
</evidence>
<dbReference type="GO" id="GO:0015078">
    <property type="term" value="F:proton transmembrane transporter activity"/>
    <property type="evidence" value="ECO:0007669"/>
    <property type="project" value="InterPro"/>
</dbReference>
<dbReference type="Pfam" id="PF05873">
    <property type="entry name" value="Mt_ATP-synt_D"/>
    <property type="match status" value="1"/>
</dbReference>
<dbReference type="InterPro" id="IPR036228">
    <property type="entry name" value="ATP_synth_F0_dsu_sf_mt"/>
</dbReference>
<gene>
    <name evidence="11" type="ORF">B5V51_14619</name>
</gene>
<dbReference type="GO" id="GO:0045259">
    <property type="term" value="C:proton-transporting ATP synthase complex"/>
    <property type="evidence" value="ECO:0007669"/>
    <property type="project" value="UniProtKB-KW"/>
</dbReference>
<dbReference type="InterPro" id="IPR008689">
    <property type="entry name" value="ATP_synth_F0_dsu_mt"/>
</dbReference>
<evidence type="ECO:0000256" key="10">
    <source>
        <dbReference type="SAM" id="MobiDB-lite"/>
    </source>
</evidence>
<dbReference type="Gene3D" id="6.10.280.70">
    <property type="match status" value="1"/>
</dbReference>
<name>A0A2A4K6N8_HELVI</name>
<dbReference type="STRING" id="7102.A0A2A4K6N8"/>
<keyword evidence="3" id="KW-0813">Transport</keyword>
<keyword evidence="5" id="KW-0375">Hydrogen ion transport</keyword>
<keyword evidence="7" id="KW-0406">Ion transport</keyword>